<feature type="transmembrane region" description="Helical" evidence="1">
    <location>
        <begin position="62"/>
        <end position="80"/>
    </location>
</feature>
<dbReference type="EMBL" id="HBUE01212363">
    <property type="protein sequence ID" value="CAG6535005.1"/>
    <property type="molecule type" value="Transcribed_RNA"/>
</dbReference>
<feature type="transmembrane region" description="Helical" evidence="1">
    <location>
        <begin position="30"/>
        <end position="50"/>
    </location>
</feature>
<evidence type="ECO:0000256" key="1">
    <source>
        <dbReference type="SAM" id="Phobius"/>
    </source>
</evidence>
<keyword evidence="1" id="KW-0472">Membrane</keyword>
<dbReference type="EMBL" id="HBUE01212366">
    <property type="protein sequence ID" value="CAG6535007.1"/>
    <property type="molecule type" value="Transcribed_RNA"/>
</dbReference>
<feature type="transmembrane region" description="Helical" evidence="1">
    <location>
        <begin position="86"/>
        <end position="107"/>
    </location>
</feature>
<keyword evidence="1" id="KW-1133">Transmembrane helix</keyword>
<keyword evidence="1" id="KW-0812">Transmembrane</keyword>
<dbReference type="EMBL" id="HBUE01318841">
    <property type="protein sequence ID" value="CAG6586966.1"/>
    <property type="molecule type" value="Transcribed_RNA"/>
</dbReference>
<accession>A0A8D8KDL3</accession>
<name>A0A8D8KDL3_CULPI</name>
<reference evidence="2" key="1">
    <citation type="submission" date="2021-05" db="EMBL/GenBank/DDBJ databases">
        <authorList>
            <person name="Alioto T."/>
            <person name="Alioto T."/>
            <person name="Gomez Garrido J."/>
        </authorList>
    </citation>
    <scope>NUCLEOTIDE SEQUENCE</scope>
</reference>
<protein>
    <submittedName>
        <fullName evidence="2">(northern house mosquito) hypothetical protein</fullName>
    </submittedName>
</protein>
<organism evidence="2">
    <name type="scientific">Culex pipiens</name>
    <name type="common">House mosquito</name>
    <dbReference type="NCBI Taxonomy" id="7175"/>
    <lineage>
        <taxon>Eukaryota</taxon>
        <taxon>Metazoa</taxon>
        <taxon>Ecdysozoa</taxon>
        <taxon>Arthropoda</taxon>
        <taxon>Hexapoda</taxon>
        <taxon>Insecta</taxon>
        <taxon>Pterygota</taxon>
        <taxon>Neoptera</taxon>
        <taxon>Endopterygota</taxon>
        <taxon>Diptera</taxon>
        <taxon>Nematocera</taxon>
        <taxon>Culicoidea</taxon>
        <taxon>Culicidae</taxon>
        <taxon>Culicinae</taxon>
        <taxon>Culicini</taxon>
        <taxon>Culex</taxon>
        <taxon>Culex</taxon>
    </lineage>
</organism>
<evidence type="ECO:0000313" key="2">
    <source>
        <dbReference type="EMBL" id="CAG6586968.1"/>
    </source>
</evidence>
<proteinExistence type="predicted"/>
<sequence>MKNISESPVSLTEPVALRRCEDVGLASVDVAIVGLCSGAMLMMSLSVRWFPEFCSLPSRVEIFRAGNESIIWSLMILLVWDSTGASVGIDIILTVVFGVMLLSTIIIGSSPNDLDWTGSDTFGCSGFICTSATSPLFDRPEVIPRILNCA</sequence>
<dbReference type="EMBL" id="HBUE01045657">
    <property type="protein sequence ID" value="CAG6462554.1"/>
    <property type="molecule type" value="Transcribed_RNA"/>
</dbReference>
<dbReference type="EMBL" id="HBUE01318844">
    <property type="protein sequence ID" value="CAG6586968.1"/>
    <property type="molecule type" value="Transcribed_RNA"/>
</dbReference>
<dbReference type="EMBL" id="HBUE01212364">
    <property type="protein sequence ID" value="CAG6535006.1"/>
    <property type="molecule type" value="Transcribed_RNA"/>
</dbReference>
<dbReference type="AlphaFoldDB" id="A0A8D8KDL3"/>
<dbReference type="EMBL" id="HBUE01318842">
    <property type="protein sequence ID" value="CAG6586967.1"/>
    <property type="molecule type" value="Transcribed_RNA"/>
</dbReference>